<feature type="domain" description="Proline dehydrogenase" evidence="10">
    <location>
        <begin position="153"/>
        <end position="442"/>
    </location>
</feature>
<dbReference type="InterPro" id="IPR002872">
    <property type="entry name" value="Proline_DH_dom"/>
</dbReference>
<dbReference type="InterPro" id="IPR050485">
    <property type="entry name" value="Proline_metab_enzyme"/>
</dbReference>
<dbReference type="InterPro" id="IPR029041">
    <property type="entry name" value="FAD-linked_oxidoreductase-like"/>
</dbReference>
<dbReference type="InterPro" id="IPR016163">
    <property type="entry name" value="Ald_DH_C"/>
</dbReference>
<accession>A0ABV3LEY9</accession>
<dbReference type="Pfam" id="PF00171">
    <property type="entry name" value="Aldedh"/>
    <property type="match status" value="1"/>
</dbReference>
<evidence type="ECO:0000256" key="2">
    <source>
        <dbReference type="ARBA" id="ARBA00012884"/>
    </source>
</evidence>
<evidence type="ECO:0000256" key="4">
    <source>
        <dbReference type="ARBA" id="ARBA00023027"/>
    </source>
</evidence>
<dbReference type="RefSeq" id="WP_033105975.1">
    <property type="nucleotide sequence ID" value="NZ_JBFBMH010000002.1"/>
</dbReference>
<comment type="catalytic activity">
    <reaction evidence="5">
        <text>L-glutamate 5-semialdehyde + NAD(+) + H2O = L-glutamate + NADH + 2 H(+)</text>
        <dbReference type="Rhea" id="RHEA:30235"/>
        <dbReference type="ChEBI" id="CHEBI:15377"/>
        <dbReference type="ChEBI" id="CHEBI:15378"/>
        <dbReference type="ChEBI" id="CHEBI:29985"/>
        <dbReference type="ChEBI" id="CHEBI:57540"/>
        <dbReference type="ChEBI" id="CHEBI:57945"/>
        <dbReference type="ChEBI" id="CHEBI:58066"/>
        <dbReference type="EC" id="1.2.1.88"/>
    </reaction>
</comment>
<evidence type="ECO:0000313" key="11">
    <source>
        <dbReference type="EMBL" id="MEW1973970.1"/>
    </source>
</evidence>
<dbReference type="SUPFAM" id="SSF51730">
    <property type="entry name" value="FAD-linked oxidoreductase"/>
    <property type="match status" value="1"/>
</dbReference>
<evidence type="ECO:0000313" key="12">
    <source>
        <dbReference type="Proteomes" id="UP001553715"/>
    </source>
</evidence>
<evidence type="ECO:0000259" key="10">
    <source>
        <dbReference type="Pfam" id="PF01619"/>
    </source>
</evidence>
<evidence type="ECO:0000256" key="1">
    <source>
        <dbReference type="ARBA" id="ARBA00004786"/>
    </source>
</evidence>
<feature type="domain" description="Aldehyde dehydrogenase" evidence="9">
    <location>
        <begin position="532"/>
        <end position="948"/>
    </location>
</feature>
<gene>
    <name evidence="11" type="ORF">AB0301_02635</name>
</gene>
<feature type="active site" evidence="6">
    <location>
        <position position="736"/>
    </location>
</feature>
<dbReference type="PIRSF" id="PIRSF000197">
    <property type="entry name" value="Bifunct_PutA"/>
    <property type="match status" value="1"/>
</dbReference>
<comment type="pathway">
    <text evidence="1">Amino-acid degradation; L-proline degradation into L-glutamate; L-glutamate from L-proline: step 2/2.</text>
</comment>
<dbReference type="PROSITE" id="PS00687">
    <property type="entry name" value="ALDEHYDE_DEHYDR_GLU"/>
    <property type="match status" value="1"/>
</dbReference>
<dbReference type="Gene3D" id="3.40.309.10">
    <property type="entry name" value="Aldehyde Dehydrogenase, Chain A, domain 2"/>
    <property type="match status" value="1"/>
</dbReference>
<dbReference type="EC" id="1.2.1.88" evidence="2"/>
<dbReference type="InterPro" id="IPR016162">
    <property type="entry name" value="Ald_DH_N"/>
</dbReference>
<organism evidence="11 12">
    <name type="scientific">Microbacterium profundi</name>
    <dbReference type="NCBI Taxonomy" id="450380"/>
    <lineage>
        <taxon>Bacteria</taxon>
        <taxon>Bacillati</taxon>
        <taxon>Actinomycetota</taxon>
        <taxon>Actinomycetes</taxon>
        <taxon>Micrococcales</taxon>
        <taxon>Microbacteriaceae</taxon>
        <taxon>Microbacterium</taxon>
    </lineage>
</organism>
<name>A0ABV3LEY9_9MICO</name>
<keyword evidence="4" id="KW-0520">NAD</keyword>
<keyword evidence="3 7" id="KW-0560">Oxidoreductase</keyword>
<evidence type="ECO:0000256" key="7">
    <source>
        <dbReference type="RuleBase" id="RU003345"/>
    </source>
</evidence>
<comment type="caution">
    <text evidence="11">The sequence shown here is derived from an EMBL/GenBank/DDBJ whole genome shotgun (WGS) entry which is preliminary data.</text>
</comment>
<dbReference type="InterPro" id="IPR016161">
    <property type="entry name" value="Ald_DH/histidinol_DH"/>
</dbReference>
<evidence type="ECO:0000256" key="3">
    <source>
        <dbReference type="ARBA" id="ARBA00023002"/>
    </source>
</evidence>
<evidence type="ECO:0000256" key="5">
    <source>
        <dbReference type="ARBA" id="ARBA00048142"/>
    </source>
</evidence>
<protein>
    <recommendedName>
        <fullName evidence="2">L-glutamate gamma-semialdehyde dehydrogenase</fullName>
        <ecNumber evidence="2">1.2.1.88</ecNumber>
    </recommendedName>
</protein>
<dbReference type="InterPro" id="IPR016160">
    <property type="entry name" value="Ald_DH_CS_CYS"/>
</dbReference>
<dbReference type="PANTHER" id="PTHR42862">
    <property type="entry name" value="DELTA-1-PYRROLINE-5-CARBOXYLATE DEHYDROGENASE 1, ISOFORM A-RELATED"/>
    <property type="match status" value="1"/>
</dbReference>
<dbReference type="EMBL" id="JBFBMH010000002">
    <property type="protein sequence ID" value="MEW1973970.1"/>
    <property type="molecule type" value="Genomic_DNA"/>
</dbReference>
<dbReference type="Gene3D" id="3.40.605.10">
    <property type="entry name" value="Aldehyde Dehydrogenase, Chain A, domain 1"/>
    <property type="match status" value="1"/>
</dbReference>
<dbReference type="Gene3D" id="3.20.20.220">
    <property type="match status" value="1"/>
</dbReference>
<dbReference type="PROSITE" id="PS00070">
    <property type="entry name" value="ALDEHYDE_DEHYDR_CYS"/>
    <property type="match status" value="1"/>
</dbReference>
<proteinExistence type="inferred from homology"/>
<sequence>MTDVTSTPTGRTRTVHAETVHAETGHAEIAALADDAIALVQRWLVESREVPTDTSAARLAGVLSDPNGLDFTVGFVDGVVRPEDLKVAARNLRDLVPLTPKFLPAALRGLIGLGGALAPAFPGIVVPISRRVLRGMVRHLIVDATDAKLGKAIRSIRSGDGVQLNINLLGEAILGEEEAARRLAGTRRLLERDDVDYVSIKVSSTVAPHSPWAFDEAVRHAANALIPLFRIAAARGGKFINLDMEEFKDLDLTIAVFTTILDRDEFNALEAGIVLQAYLPDALGAMIRLQEWSAARVADGGAPIKVRVVKGANLPMERVDAETHDWPLATWGSKQASDASYKAVLDYALRPNHVKNVRIGIAGHNLFDIALAWLLANRREVTDGIEFEMLLGMATAQASVVRRTVGSLLLYTPVVHPAEFDVAIAYLIRRLEEGASTDNFMSAVFELDDEPVLFARERDRFLASIQSMPTDVPASNRTQDRTAAQPAAARDSFTNTPDTDPSLAANRDWGDAIRSRMQSSTLGDETARANTLSDAAALEKVIATAASAGASWRALGAAGRAEILHRAGDILQARRAELLEVMGSECGKVLEQGDPEVSEAIDFAHYYAESAKRIENIDGATHKPVGLTVVTPPWNFPVAIPAGSTLSALAAGSPVIIKPARQARRSGAVMIEALWEAGVPRDVLQYVQFDRSLSPSKGLGAQLVSSPAVERVILTGGYETAELFRSFRPDLPLLAETSGKNAIIVTPSADLDLAAKDVAYSAFGHAGQKCSAASLVILVGSVAQSERFRRQLVDAVGSYRVGRPWEESTRIGPLIGPAEGKLLHVLTTLEPGESWVVEPERLDDDGALWRPGIREGVAAGSPFHLTEYFGPVLGVMTADSLEEATAMVNAIDYGLTSGLHSLDDDEIAQWLASVRAGNLYVNRGTTGAIVQRQPFGGWKKAAVGAGTKAGGPSYLIGLSDWEDAPVTAEAPKDAVSRAALDALGDHEAAAWLQGALSTDAAAWQDEFGVVRDVTALTTEQNALRYDVVPVTIRLEQASDAEAVRVIAAGVRAGGRVNVSTASALPASITRWAERAGIVVAVEDSSAWAARAVRLAETGGGRIRLVGGDLATTAAATGGSPAVAVYAGPVLSAGRIELLPFLREQAVSISSHRFGTPHRHDIAPLVGQQV</sequence>
<reference evidence="11 12" key="1">
    <citation type="submission" date="2024-06" db="EMBL/GenBank/DDBJ databases">
        <title>The Natural Products Discovery Center: Release of the First 8490 Sequenced Strains for Exploring Actinobacteria Biosynthetic Diversity.</title>
        <authorList>
            <person name="Kalkreuter E."/>
            <person name="Kautsar S.A."/>
            <person name="Yang D."/>
            <person name="Bader C.D."/>
            <person name="Teijaro C.N."/>
            <person name="Fluegel L."/>
            <person name="Davis C.M."/>
            <person name="Simpson J.R."/>
            <person name="Lauterbach L."/>
            <person name="Steele A.D."/>
            <person name="Gui C."/>
            <person name="Meng S."/>
            <person name="Li G."/>
            <person name="Viehrig K."/>
            <person name="Ye F."/>
            <person name="Su P."/>
            <person name="Kiefer A.F."/>
            <person name="Nichols A."/>
            <person name="Cepeda A.J."/>
            <person name="Yan W."/>
            <person name="Fan B."/>
            <person name="Jiang Y."/>
            <person name="Adhikari A."/>
            <person name="Zheng C.-J."/>
            <person name="Schuster L."/>
            <person name="Cowan T.M."/>
            <person name="Smanski M.J."/>
            <person name="Chevrette M.G."/>
            <person name="De Carvalho L.P.S."/>
            <person name="Shen B."/>
        </authorList>
    </citation>
    <scope>NUCLEOTIDE SEQUENCE [LARGE SCALE GENOMIC DNA]</scope>
    <source>
        <strain evidence="11 12">NPDC077434</strain>
    </source>
</reference>
<feature type="compositionally biased region" description="Polar residues" evidence="8">
    <location>
        <begin position="466"/>
        <end position="477"/>
    </location>
</feature>
<evidence type="ECO:0000259" key="9">
    <source>
        <dbReference type="Pfam" id="PF00171"/>
    </source>
</evidence>
<dbReference type="InterPro" id="IPR029510">
    <property type="entry name" value="Ald_DH_CS_GLU"/>
</dbReference>
<dbReference type="InterPro" id="IPR025703">
    <property type="entry name" value="Bifunct_PutA"/>
</dbReference>
<dbReference type="PANTHER" id="PTHR42862:SF1">
    <property type="entry name" value="DELTA-1-PYRROLINE-5-CARBOXYLATE DEHYDROGENASE 2, ISOFORM A-RELATED"/>
    <property type="match status" value="1"/>
</dbReference>
<keyword evidence="12" id="KW-1185">Reference proteome</keyword>
<evidence type="ECO:0000256" key="6">
    <source>
        <dbReference type="PROSITE-ProRule" id="PRU10007"/>
    </source>
</evidence>
<feature type="region of interest" description="Disordered" evidence="8">
    <location>
        <begin position="466"/>
        <end position="510"/>
    </location>
</feature>
<evidence type="ECO:0000256" key="8">
    <source>
        <dbReference type="SAM" id="MobiDB-lite"/>
    </source>
</evidence>
<dbReference type="Proteomes" id="UP001553715">
    <property type="component" value="Unassembled WGS sequence"/>
</dbReference>
<comment type="similarity">
    <text evidence="7">Belongs to the aldehyde dehydrogenase family.</text>
</comment>
<dbReference type="SUPFAM" id="SSF53720">
    <property type="entry name" value="ALDH-like"/>
    <property type="match status" value="1"/>
</dbReference>
<dbReference type="InterPro" id="IPR015590">
    <property type="entry name" value="Aldehyde_DH_dom"/>
</dbReference>
<dbReference type="Pfam" id="PF01619">
    <property type="entry name" value="Pro_dh"/>
    <property type="match status" value="1"/>
</dbReference>